<feature type="compositionally biased region" description="Basic and acidic residues" evidence="2">
    <location>
        <begin position="239"/>
        <end position="248"/>
    </location>
</feature>
<dbReference type="InterPro" id="IPR001878">
    <property type="entry name" value="Znf_CCHC"/>
</dbReference>
<dbReference type="GO" id="GO:0003676">
    <property type="term" value="F:nucleic acid binding"/>
    <property type="evidence" value="ECO:0007669"/>
    <property type="project" value="InterPro"/>
</dbReference>
<evidence type="ECO:0000256" key="1">
    <source>
        <dbReference type="PROSITE-ProRule" id="PRU00047"/>
    </source>
</evidence>
<dbReference type="PANTHER" id="PTHR47481:SF7">
    <property type="entry name" value="CCHC-TYPE DOMAIN-CONTAINING PROTEIN"/>
    <property type="match status" value="1"/>
</dbReference>
<evidence type="ECO:0000256" key="2">
    <source>
        <dbReference type="SAM" id="MobiDB-lite"/>
    </source>
</evidence>
<dbReference type="PANTHER" id="PTHR47481">
    <property type="match status" value="1"/>
</dbReference>
<accession>F4WCZ8</accession>
<dbReference type="InterPro" id="IPR036875">
    <property type="entry name" value="Znf_CCHC_sf"/>
</dbReference>
<name>F4WCZ8_ACREC</name>
<dbReference type="Pfam" id="PF22936">
    <property type="entry name" value="Pol_BBD"/>
    <property type="match status" value="1"/>
</dbReference>
<keyword evidence="1" id="KW-0863">Zinc-finger</keyword>
<dbReference type="AlphaFoldDB" id="F4WCZ8"/>
<dbReference type="OrthoDB" id="6597368at2759"/>
<feature type="region of interest" description="Disordered" evidence="2">
    <location>
        <begin position="239"/>
        <end position="260"/>
    </location>
</feature>
<dbReference type="Pfam" id="PF14223">
    <property type="entry name" value="Retrotran_gag_2"/>
    <property type="match status" value="1"/>
</dbReference>
<dbReference type="GO" id="GO:0008270">
    <property type="term" value="F:zinc ion binding"/>
    <property type="evidence" value="ECO:0007669"/>
    <property type="project" value="UniProtKB-KW"/>
</dbReference>
<evidence type="ECO:0000313" key="5">
    <source>
        <dbReference type="Proteomes" id="UP000007755"/>
    </source>
</evidence>
<dbReference type="Gene3D" id="4.10.60.10">
    <property type="entry name" value="Zinc finger, CCHC-type"/>
    <property type="match status" value="1"/>
</dbReference>
<dbReference type="eggNOG" id="KOG0017">
    <property type="taxonomic scope" value="Eukaryota"/>
</dbReference>
<dbReference type="SMART" id="SM00343">
    <property type="entry name" value="ZnF_C2HC"/>
    <property type="match status" value="1"/>
</dbReference>
<dbReference type="EMBL" id="GL888076">
    <property type="protein sequence ID" value="EGI67922.1"/>
    <property type="molecule type" value="Genomic_DNA"/>
</dbReference>
<dbReference type="Pfam" id="PF00098">
    <property type="entry name" value="zf-CCHC"/>
    <property type="match status" value="1"/>
</dbReference>
<feature type="non-terminal residue" evidence="4">
    <location>
        <position position="369"/>
    </location>
</feature>
<dbReference type="STRING" id="103372.F4WCZ8"/>
<dbReference type="PROSITE" id="PS50158">
    <property type="entry name" value="ZF_CCHC"/>
    <property type="match status" value="1"/>
</dbReference>
<evidence type="ECO:0000259" key="3">
    <source>
        <dbReference type="PROSITE" id="PS50158"/>
    </source>
</evidence>
<keyword evidence="1" id="KW-0862">Zinc</keyword>
<keyword evidence="1" id="KW-0479">Metal-binding</keyword>
<evidence type="ECO:0000313" key="4">
    <source>
        <dbReference type="EMBL" id="EGI67922.1"/>
    </source>
</evidence>
<keyword evidence="5" id="KW-1185">Reference proteome</keyword>
<dbReference type="Proteomes" id="UP000007755">
    <property type="component" value="Unassembled WGS sequence"/>
</dbReference>
<protein>
    <submittedName>
        <fullName evidence="4">Copia protein</fullName>
    </submittedName>
</protein>
<dbReference type="SUPFAM" id="SSF57756">
    <property type="entry name" value="Retrovirus zinc finger-like domains"/>
    <property type="match status" value="1"/>
</dbReference>
<dbReference type="InterPro" id="IPR054722">
    <property type="entry name" value="PolX-like_BBD"/>
</dbReference>
<proteinExistence type="predicted"/>
<reference evidence="4" key="1">
    <citation type="submission" date="2011-02" db="EMBL/GenBank/DDBJ databases">
        <title>The genome of the leaf-cutting ant Acromyrmex echinatior suggests key adaptations to social evolution and fungus farming.</title>
        <authorList>
            <person name="Nygaard S."/>
            <person name="Zhang G."/>
        </authorList>
    </citation>
    <scope>NUCLEOTIDE SEQUENCE</scope>
</reference>
<sequence>MEINLKFVTQLNSSSYVRWRFEIQAHLEANDVFDVADGSREQPTDATLADWKKKDALARSLLSKSLDDAHFNLVVACKSSADMWKTLVGHYDEVSNTTKLAALKAYNDYHWKDDMTVTSYISGLMLIENKLKAQKLNIEKEMIITKIVRGLPQKFDNFKQVWRICPTKDITVEQLQAKLLDVKRDVNVTSSGNHDVALSGQKDQKDREIFKGKKKAGWKKDRKKLCHNCKVFGHFAHDCPSEKKDTSSEGRSSSNRVAMPAKQQLGDIDEWIGDSGAYSHITRNSDWFVESKELDPPEEVKIGDGRILMATAIGKINVTVHNGKEWVPRCLKDVRLVPDFGSFNLFSIVATTDLGYEALFSKSEVVVKN</sequence>
<feature type="domain" description="CCHC-type" evidence="3">
    <location>
        <begin position="226"/>
        <end position="241"/>
    </location>
</feature>
<dbReference type="InParanoid" id="F4WCZ8"/>
<gene>
    <name evidence="4" type="ORF">G5I_03435</name>
</gene>
<organism evidence="5">
    <name type="scientific">Acromyrmex echinatior</name>
    <name type="common">Panamanian leafcutter ant</name>
    <name type="synonym">Acromyrmex octospinosus echinatior</name>
    <dbReference type="NCBI Taxonomy" id="103372"/>
    <lineage>
        <taxon>Eukaryota</taxon>
        <taxon>Metazoa</taxon>
        <taxon>Ecdysozoa</taxon>
        <taxon>Arthropoda</taxon>
        <taxon>Hexapoda</taxon>
        <taxon>Insecta</taxon>
        <taxon>Pterygota</taxon>
        <taxon>Neoptera</taxon>
        <taxon>Endopterygota</taxon>
        <taxon>Hymenoptera</taxon>
        <taxon>Apocrita</taxon>
        <taxon>Aculeata</taxon>
        <taxon>Formicoidea</taxon>
        <taxon>Formicidae</taxon>
        <taxon>Myrmicinae</taxon>
        <taxon>Acromyrmex</taxon>
    </lineage>
</organism>